<sequence>MFLTQLLTETRIPRQPFFPWKQPKMFSCVSLFVIYLMSPLHGLRVSGSDSHCSVKPVLTPSRLVLRYGDSAIVKCEVCGHQGTPKFEKSLGKVTGNNTTAVWIIEKMTEWDITSICYYEDEEGKLQTTILPVVVYQLPEHVSISFVEYNNALKSGKHTRLLCSVSDTAPAADLVVTFYRGSIPLDQQNSTRTTKEPESQSFTLIYNITKKDNGAPFWCQAKLELGHEGPQHLPVVRSGNINPIVHYKPELLVPANPDPIKITEGKSLHLNCSADGNPAPSYTWEKPIHRSNSSSSVLTVDFVSFEHMGQYVCTVSNSMGSVKVKFNVDVQGDHTPFIIAAAVFFVVLMIVGGLMLYHFCYKPNRMGTYSLWNVLNLHKQHTAVPAKD</sequence>
<dbReference type="InterPro" id="IPR003598">
    <property type="entry name" value="Ig_sub2"/>
</dbReference>
<feature type="domain" description="Ig-like" evidence="2">
    <location>
        <begin position="138"/>
        <end position="220"/>
    </location>
</feature>
<feature type="domain" description="Ig-like" evidence="2">
    <location>
        <begin position="248"/>
        <end position="328"/>
    </location>
</feature>
<dbReference type="CDD" id="cd00096">
    <property type="entry name" value="Ig"/>
    <property type="match status" value="1"/>
</dbReference>
<reference evidence="3" key="1">
    <citation type="submission" date="2016-05" db="EMBL/GenBank/DDBJ databases">
        <authorList>
            <person name="Lavstsen T."/>
            <person name="Jespersen J.S."/>
        </authorList>
    </citation>
    <scope>NUCLEOTIDE SEQUENCE</scope>
    <source>
        <tissue evidence="3">Brain</tissue>
    </source>
</reference>
<dbReference type="InterPro" id="IPR013783">
    <property type="entry name" value="Ig-like_fold"/>
</dbReference>
<evidence type="ECO:0000259" key="2">
    <source>
        <dbReference type="PROSITE" id="PS50835"/>
    </source>
</evidence>
<name>A0A1A8H2N1_9TELE</name>
<evidence type="ECO:0000313" key="3">
    <source>
        <dbReference type="EMBL" id="SBQ77552.1"/>
    </source>
</evidence>
<dbReference type="PANTHER" id="PTHR13771:SF9">
    <property type="entry name" value="INTERCELLULAR ADHESION MOLECULE 5"/>
    <property type="match status" value="1"/>
</dbReference>
<feature type="transmembrane region" description="Helical" evidence="1">
    <location>
        <begin position="336"/>
        <end position="356"/>
    </location>
</feature>
<proteinExistence type="predicted"/>
<dbReference type="EMBL" id="HAEB01017616">
    <property type="protein sequence ID" value="SBQ64143.1"/>
    <property type="molecule type" value="Transcribed_RNA"/>
</dbReference>
<accession>A0A1A8H2N1</accession>
<dbReference type="Gene3D" id="2.60.40.10">
    <property type="entry name" value="Immunoglobulins"/>
    <property type="match status" value="3"/>
</dbReference>
<protein>
    <recommendedName>
        <fullName evidence="2">Ig-like domain-containing protein</fullName>
    </recommendedName>
</protein>
<dbReference type="InterPro" id="IPR007110">
    <property type="entry name" value="Ig-like_dom"/>
</dbReference>
<dbReference type="SMART" id="SM00408">
    <property type="entry name" value="IGc2"/>
    <property type="match status" value="1"/>
</dbReference>
<gene>
    <name evidence="3" type="primary">Nfu_g_1_011172</name>
</gene>
<dbReference type="AlphaFoldDB" id="A0A1A8H2N1"/>
<keyword evidence="1" id="KW-1133">Transmembrane helix</keyword>
<dbReference type="EMBL" id="HAEC01009336">
    <property type="protein sequence ID" value="SBQ77552.1"/>
    <property type="molecule type" value="Transcribed_RNA"/>
</dbReference>
<keyword evidence="1" id="KW-0812">Transmembrane</keyword>
<dbReference type="InterPro" id="IPR003599">
    <property type="entry name" value="Ig_sub"/>
</dbReference>
<organism evidence="3">
    <name type="scientific">Nothobranchius korthausae</name>
    <dbReference type="NCBI Taxonomy" id="1143690"/>
    <lineage>
        <taxon>Eukaryota</taxon>
        <taxon>Metazoa</taxon>
        <taxon>Chordata</taxon>
        <taxon>Craniata</taxon>
        <taxon>Vertebrata</taxon>
        <taxon>Euteleostomi</taxon>
        <taxon>Actinopterygii</taxon>
        <taxon>Neopterygii</taxon>
        <taxon>Teleostei</taxon>
        <taxon>Neoteleostei</taxon>
        <taxon>Acanthomorphata</taxon>
        <taxon>Ovalentaria</taxon>
        <taxon>Atherinomorphae</taxon>
        <taxon>Cyprinodontiformes</taxon>
        <taxon>Nothobranchiidae</taxon>
        <taxon>Nothobranchius</taxon>
    </lineage>
</organism>
<dbReference type="GO" id="GO:0005178">
    <property type="term" value="F:integrin binding"/>
    <property type="evidence" value="ECO:0007669"/>
    <property type="project" value="InterPro"/>
</dbReference>
<dbReference type="SUPFAM" id="SSF48726">
    <property type="entry name" value="Immunoglobulin"/>
    <property type="match status" value="2"/>
</dbReference>
<evidence type="ECO:0000256" key="1">
    <source>
        <dbReference type="SAM" id="Phobius"/>
    </source>
</evidence>
<dbReference type="GO" id="GO:0007155">
    <property type="term" value="P:cell adhesion"/>
    <property type="evidence" value="ECO:0007669"/>
    <property type="project" value="InterPro"/>
</dbReference>
<dbReference type="InterPro" id="IPR036179">
    <property type="entry name" value="Ig-like_dom_sf"/>
</dbReference>
<reference evidence="3" key="2">
    <citation type="submission" date="2016-06" db="EMBL/GenBank/DDBJ databases">
        <title>The genome of a short-lived fish provides insights into sex chromosome evolution and the genetic control of aging.</title>
        <authorList>
            <person name="Reichwald K."/>
            <person name="Felder M."/>
            <person name="Petzold A."/>
            <person name="Koch P."/>
            <person name="Groth M."/>
            <person name="Platzer M."/>
        </authorList>
    </citation>
    <scope>NUCLEOTIDE SEQUENCE</scope>
    <source>
        <tissue evidence="3">Brain</tissue>
    </source>
</reference>
<dbReference type="PANTHER" id="PTHR13771">
    <property type="entry name" value="INTERCELLULAR ADHESION MOLECULE"/>
    <property type="match status" value="1"/>
</dbReference>
<dbReference type="Pfam" id="PF13927">
    <property type="entry name" value="Ig_3"/>
    <property type="match status" value="1"/>
</dbReference>
<keyword evidence="1" id="KW-0472">Membrane</keyword>
<dbReference type="PROSITE" id="PS50835">
    <property type="entry name" value="IG_LIKE"/>
    <property type="match status" value="2"/>
</dbReference>
<dbReference type="SMART" id="SM00409">
    <property type="entry name" value="IG"/>
    <property type="match status" value="2"/>
</dbReference>
<dbReference type="InterPro" id="IPR047012">
    <property type="entry name" value="ICAM_VCAM"/>
</dbReference>